<dbReference type="GO" id="GO:0005524">
    <property type="term" value="F:ATP binding"/>
    <property type="evidence" value="ECO:0007669"/>
    <property type="project" value="UniProtKB-KW"/>
</dbReference>
<evidence type="ECO:0000313" key="12">
    <source>
        <dbReference type="Proteomes" id="UP000254465"/>
    </source>
</evidence>
<dbReference type="AlphaFoldDB" id="A0A377I6V0"/>
<dbReference type="EC" id="2.7.7.3" evidence="9"/>
<dbReference type="NCBIfam" id="TIGR00125">
    <property type="entry name" value="cyt_tran_rel"/>
    <property type="match status" value="1"/>
</dbReference>
<dbReference type="InterPro" id="IPR014729">
    <property type="entry name" value="Rossmann-like_a/b/a_fold"/>
</dbReference>
<evidence type="ECO:0000256" key="9">
    <source>
        <dbReference type="HAMAP-Rule" id="MF_00151"/>
    </source>
</evidence>
<feature type="binding site" evidence="9">
    <location>
        <begin position="9"/>
        <end position="10"/>
    </location>
    <ligand>
        <name>ATP</name>
        <dbReference type="ChEBI" id="CHEBI:30616"/>
    </ligand>
</feature>
<dbReference type="NCBIfam" id="TIGR01510">
    <property type="entry name" value="coaD_prev_kdtB"/>
    <property type="match status" value="1"/>
</dbReference>
<protein>
    <recommendedName>
        <fullName evidence="9">Phosphopantetheine adenylyltransferase</fullName>
        <ecNumber evidence="9">2.7.7.3</ecNumber>
    </recommendedName>
    <alternativeName>
        <fullName evidence="9">Dephospho-CoA pyrophosphorylase</fullName>
    </alternativeName>
    <alternativeName>
        <fullName evidence="9">Pantetheine-phosphate adenylyltransferase</fullName>
        <shortName evidence="9">PPAT</shortName>
    </alternativeName>
</protein>
<evidence type="ECO:0000256" key="7">
    <source>
        <dbReference type="ARBA" id="ARBA00022993"/>
    </source>
</evidence>
<dbReference type="InterPro" id="IPR004821">
    <property type="entry name" value="Cyt_trans-like"/>
</dbReference>
<comment type="subcellular location">
    <subcellularLocation>
        <location evidence="9">Cytoplasm</location>
    </subcellularLocation>
</comment>
<comment type="cofactor">
    <cofactor evidence="9">
        <name>Mg(2+)</name>
        <dbReference type="ChEBI" id="CHEBI:18420"/>
    </cofactor>
</comment>
<dbReference type="Pfam" id="PF01467">
    <property type="entry name" value="CTP_transf_like"/>
    <property type="match status" value="1"/>
</dbReference>
<feature type="binding site" evidence="9">
    <location>
        <begin position="88"/>
        <end position="90"/>
    </location>
    <ligand>
        <name>ATP</name>
        <dbReference type="ChEBI" id="CHEBI:30616"/>
    </ligand>
</feature>
<name>A0A377I6V0_AVIPA</name>
<dbReference type="Proteomes" id="UP000254465">
    <property type="component" value="Unassembled WGS sequence"/>
</dbReference>
<dbReference type="EMBL" id="UGHK01000001">
    <property type="protein sequence ID" value="STO70770.1"/>
    <property type="molecule type" value="Genomic_DNA"/>
</dbReference>
<evidence type="ECO:0000256" key="8">
    <source>
        <dbReference type="ARBA" id="ARBA00029346"/>
    </source>
</evidence>
<dbReference type="PANTHER" id="PTHR21342">
    <property type="entry name" value="PHOSPHOPANTETHEINE ADENYLYLTRANSFERASE"/>
    <property type="match status" value="1"/>
</dbReference>
<evidence type="ECO:0000256" key="3">
    <source>
        <dbReference type="ARBA" id="ARBA00022695"/>
    </source>
</evidence>
<feature type="binding site" evidence="9">
    <location>
        <position position="9"/>
    </location>
    <ligand>
        <name>substrate</name>
    </ligand>
</feature>
<keyword evidence="7 9" id="KW-0173">Coenzyme A biosynthesis</keyword>
<reference evidence="11 12" key="1">
    <citation type="submission" date="2018-06" db="EMBL/GenBank/DDBJ databases">
        <authorList>
            <consortium name="Pathogen Informatics"/>
            <person name="Doyle S."/>
        </authorList>
    </citation>
    <scope>NUCLEOTIDE SEQUENCE [LARGE SCALE GENOMIC DNA]</scope>
    <source>
        <strain evidence="11 12">NCTC11296</strain>
    </source>
</reference>
<dbReference type="CDD" id="cd02163">
    <property type="entry name" value="PPAT"/>
    <property type="match status" value="1"/>
</dbReference>
<evidence type="ECO:0000313" key="11">
    <source>
        <dbReference type="EMBL" id="STO70770.1"/>
    </source>
</evidence>
<keyword evidence="3 9" id="KW-0548">Nucleotidyltransferase</keyword>
<dbReference type="PRINTS" id="PR01020">
    <property type="entry name" value="LPSBIOSNTHSS"/>
</dbReference>
<feature type="binding site" evidence="9">
    <location>
        <position position="41"/>
    </location>
    <ligand>
        <name>substrate</name>
    </ligand>
</feature>
<dbReference type="SUPFAM" id="SSF52374">
    <property type="entry name" value="Nucleotidylyl transferase"/>
    <property type="match status" value="1"/>
</dbReference>
<evidence type="ECO:0000256" key="5">
    <source>
        <dbReference type="ARBA" id="ARBA00022840"/>
    </source>
</evidence>
<sequence length="159" mass="17652">MTTVIYPGTFDPITNGHLDIIERSAVLFSNVFVAIAANPSKKPLFDLETRVRIAQQAVAYLPNVEVFGFADLLAKVVQEKHIHAIIRGVRTTTDFEYELQLASLNRLLTKNENGQGVESLFFPPSEKWAFVSSTMVREIYLHGGDVSNFVPSSVLDILG</sequence>
<feature type="binding site" evidence="9">
    <location>
        <position position="87"/>
    </location>
    <ligand>
        <name>substrate</name>
    </ligand>
</feature>
<dbReference type="GO" id="GO:0004595">
    <property type="term" value="F:pantetheine-phosphate adenylyltransferase activity"/>
    <property type="evidence" value="ECO:0007669"/>
    <property type="project" value="UniProtKB-UniRule"/>
</dbReference>
<dbReference type="GO" id="GO:0005737">
    <property type="term" value="C:cytoplasm"/>
    <property type="evidence" value="ECO:0007669"/>
    <property type="project" value="UniProtKB-SubCell"/>
</dbReference>
<evidence type="ECO:0000256" key="1">
    <source>
        <dbReference type="ARBA" id="ARBA00022490"/>
    </source>
</evidence>
<accession>A0A377I6V0</accession>
<keyword evidence="5 9" id="KW-0067">ATP-binding</keyword>
<comment type="catalytic activity">
    <reaction evidence="8 9">
        <text>(R)-4'-phosphopantetheine + ATP + H(+) = 3'-dephospho-CoA + diphosphate</text>
        <dbReference type="Rhea" id="RHEA:19801"/>
        <dbReference type="ChEBI" id="CHEBI:15378"/>
        <dbReference type="ChEBI" id="CHEBI:30616"/>
        <dbReference type="ChEBI" id="CHEBI:33019"/>
        <dbReference type="ChEBI" id="CHEBI:57328"/>
        <dbReference type="ChEBI" id="CHEBI:61723"/>
        <dbReference type="EC" id="2.7.7.3"/>
    </reaction>
</comment>
<evidence type="ECO:0000259" key="10">
    <source>
        <dbReference type="Pfam" id="PF01467"/>
    </source>
</evidence>
<proteinExistence type="inferred from homology"/>
<comment type="subunit">
    <text evidence="9">Homohexamer.</text>
</comment>
<feature type="binding site" evidence="9">
    <location>
        <position position="17"/>
    </location>
    <ligand>
        <name>ATP</name>
        <dbReference type="ChEBI" id="CHEBI:30616"/>
    </ligand>
</feature>
<gene>
    <name evidence="9 11" type="primary">coaD</name>
    <name evidence="11" type="ORF">NCTC11296_00681</name>
</gene>
<comment type="similarity">
    <text evidence="9">Belongs to the bacterial CoaD family.</text>
</comment>
<feature type="binding site" evidence="9">
    <location>
        <begin position="128"/>
        <end position="134"/>
    </location>
    <ligand>
        <name>ATP</name>
        <dbReference type="ChEBI" id="CHEBI:30616"/>
    </ligand>
</feature>
<keyword evidence="4 9" id="KW-0547">Nucleotide-binding</keyword>
<comment type="function">
    <text evidence="9">Reversibly transfers an adenylyl group from ATP to 4'-phosphopantetheine, yielding dephospho-CoA (dPCoA) and pyrophosphate.</text>
</comment>
<dbReference type="PANTHER" id="PTHR21342:SF1">
    <property type="entry name" value="PHOSPHOPANTETHEINE ADENYLYLTRANSFERASE"/>
    <property type="match status" value="1"/>
</dbReference>
<comment type="pathway">
    <text evidence="9">Cofactor biosynthesis; coenzyme A biosynthesis; CoA from (R)-pantothenate: step 4/5.</text>
</comment>
<feature type="binding site" evidence="9">
    <location>
        <position position="98"/>
    </location>
    <ligand>
        <name>ATP</name>
        <dbReference type="ChEBI" id="CHEBI:30616"/>
    </ligand>
</feature>
<feature type="binding site" evidence="9">
    <location>
        <position position="73"/>
    </location>
    <ligand>
        <name>substrate</name>
    </ligand>
</feature>
<keyword evidence="1 9" id="KW-0963">Cytoplasm</keyword>
<dbReference type="GO" id="GO:0015937">
    <property type="term" value="P:coenzyme A biosynthetic process"/>
    <property type="evidence" value="ECO:0007669"/>
    <property type="project" value="UniProtKB-UniRule"/>
</dbReference>
<dbReference type="Gene3D" id="3.40.50.620">
    <property type="entry name" value="HUPs"/>
    <property type="match status" value="1"/>
</dbReference>
<evidence type="ECO:0000256" key="2">
    <source>
        <dbReference type="ARBA" id="ARBA00022679"/>
    </source>
</evidence>
<feature type="domain" description="Cytidyltransferase-like" evidence="10">
    <location>
        <begin position="5"/>
        <end position="138"/>
    </location>
</feature>
<evidence type="ECO:0000256" key="4">
    <source>
        <dbReference type="ARBA" id="ARBA00022741"/>
    </source>
</evidence>
<feature type="site" description="Transition state stabilizer" evidence="9">
    <location>
        <position position="17"/>
    </location>
</feature>
<dbReference type="HAMAP" id="MF_00151">
    <property type="entry name" value="PPAT_bact"/>
    <property type="match status" value="1"/>
</dbReference>
<evidence type="ECO:0000256" key="6">
    <source>
        <dbReference type="ARBA" id="ARBA00022842"/>
    </source>
</evidence>
<keyword evidence="2 9" id="KW-0808">Transferase</keyword>
<dbReference type="RefSeq" id="WP_017805497.1">
    <property type="nucleotide sequence ID" value="NZ_PQVK01000308.1"/>
</dbReference>
<organism evidence="11 12">
    <name type="scientific">Avibacterium paragallinarum</name>
    <name type="common">Haemophilus gallinarum</name>
    <dbReference type="NCBI Taxonomy" id="728"/>
    <lineage>
        <taxon>Bacteria</taxon>
        <taxon>Pseudomonadati</taxon>
        <taxon>Pseudomonadota</taxon>
        <taxon>Gammaproteobacteria</taxon>
        <taxon>Pasteurellales</taxon>
        <taxon>Pasteurellaceae</taxon>
        <taxon>Avibacterium</taxon>
    </lineage>
</organism>
<dbReference type="UniPathway" id="UPA00241">
    <property type="reaction ID" value="UER00355"/>
</dbReference>
<dbReference type="InterPro" id="IPR001980">
    <property type="entry name" value="PPAT"/>
</dbReference>
<keyword evidence="6 9" id="KW-0460">Magnesium</keyword>